<dbReference type="EMBL" id="LIBO01000005">
    <property type="protein sequence ID" value="KRO63152.1"/>
    <property type="molecule type" value="Genomic_DNA"/>
</dbReference>
<protein>
    <recommendedName>
        <fullName evidence="5">DUF3106 domain-containing protein</fullName>
    </recommendedName>
</protein>
<evidence type="ECO:0000256" key="2">
    <source>
        <dbReference type="SAM" id="SignalP"/>
    </source>
</evidence>
<evidence type="ECO:0008006" key="5">
    <source>
        <dbReference type="Google" id="ProtNLM"/>
    </source>
</evidence>
<reference evidence="3 4" key="1">
    <citation type="submission" date="2015-10" db="EMBL/GenBank/DDBJ databases">
        <title>Metagenome-Assembled Genomes uncover a global brackish microbiome.</title>
        <authorList>
            <person name="Hugerth L.W."/>
            <person name="Larsson J."/>
            <person name="Alneberg J."/>
            <person name="Lindh M.V."/>
            <person name="Legrand C."/>
            <person name="Pinhassi J."/>
            <person name="Andersson A.F."/>
        </authorList>
    </citation>
    <scope>NUCLEOTIDE SEQUENCE [LARGE SCALE GENOMIC DNA]</scope>
    <source>
        <strain evidence="3">BACL18 MAG-120507-bin52</strain>
    </source>
</reference>
<organism evidence="3 4">
    <name type="scientific">Verrucomicrobia subdivision 6 bacterium BACL9 MAG-120507-bin52</name>
    <dbReference type="NCBI Taxonomy" id="1655590"/>
    <lineage>
        <taxon>Bacteria</taxon>
        <taxon>Pseudomonadati</taxon>
        <taxon>Verrucomicrobiota</taxon>
        <taxon>Verrucomicrobiia</taxon>
        <taxon>Verrucomicrobiales</taxon>
        <taxon>Verrucomicrobia subdivision 6</taxon>
    </lineage>
</organism>
<feature type="region of interest" description="Disordered" evidence="1">
    <location>
        <begin position="20"/>
        <end position="45"/>
    </location>
</feature>
<sequence>MSRFALRALLALALVGGAVQAQEADGGEKAKKPRPPRVPDAPFVPKRDMVQREKGQFWAGPPGQDRFVQIMALALVPREQLGEKLEAWPTYKKLSEEQRIRLVERIDEFWAKSTKEALAVAKDFDLQVGPENEQAFVRAYWMEKMATEKAIRKQLSPLRKRLEQGAKERLENTYKSGGKR</sequence>
<evidence type="ECO:0000256" key="1">
    <source>
        <dbReference type="SAM" id="MobiDB-lite"/>
    </source>
</evidence>
<accession>A0A0R2RQL0</accession>
<feature type="signal peptide" evidence="2">
    <location>
        <begin position="1"/>
        <end position="21"/>
    </location>
</feature>
<evidence type="ECO:0000313" key="3">
    <source>
        <dbReference type="EMBL" id="KRO63152.1"/>
    </source>
</evidence>
<evidence type="ECO:0000313" key="4">
    <source>
        <dbReference type="Proteomes" id="UP000051269"/>
    </source>
</evidence>
<dbReference type="AlphaFoldDB" id="A0A0R2RQL0"/>
<name>A0A0R2RQL0_9BACT</name>
<comment type="caution">
    <text evidence="3">The sequence shown here is derived from an EMBL/GenBank/DDBJ whole genome shotgun (WGS) entry which is preliminary data.</text>
</comment>
<keyword evidence="2" id="KW-0732">Signal</keyword>
<dbReference type="Proteomes" id="UP000051269">
    <property type="component" value="Unassembled WGS sequence"/>
</dbReference>
<proteinExistence type="predicted"/>
<gene>
    <name evidence="3" type="ORF">ABR82_06635</name>
</gene>
<feature type="chain" id="PRO_5006422905" description="DUF3106 domain-containing protein" evidence="2">
    <location>
        <begin position="22"/>
        <end position="180"/>
    </location>
</feature>